<keyword evidence="6 9" id="KW-0472">Membrane</keyword>
<feature type="transmembrane region" description="Helical" evidence="9">
    <location>
        <begin position="112"/>
        <end position="135"/>
    </location>
</feature>
<dbReference type="InterPro" id="IPR036259">
    <property type="entry name" value="MFS_trans_sf"/>
</dbReference>
<feature type="region of interest" description="Disordered" evidence="8">
    <location>
        <begin position="514"/>
        <end position="534"/>
    </location>
</feature>
<feature type="transmembrane region" description="Helical" evidence="9">
    <location>
        <begin position="239"/>
        <end position="257"/>
    </location>
</feature>
<gene>
    <name evidence="11" type="ORF">G5C60_17585</name>
</gene>
<dbReference type="Gene3D" id="1.20.1250.20">
    <property type="entry name" value="MFS general substrate transporter like domains"/>
    <property type="match status" value="2"/>
</dbReference>
<comment type="caution">
    <text evidence="11">The sequence shown here is derived from an EMBL/GenBank/DDBJ whole genome shotgun (WGS) entry which is preliminary data.</text>
</comment>
<feature type="compositionally biased region" description="Basic and acidic residues" evidence="8">
    <location>
        <begin position="514"/>
        <end position="523"/>
    </location>
</feature>
<dbReference type="Pfam" id="PF07690">
    <property type="entry name" value="MFS_1"/>
    <property type="match status" value="1"/>
</dbReference>
<evidence type="ECO:0000256" key="3">
    <source>
        <dbReference type="ARBA" id="ARBA00022475"/>
    </source>
</evidence>
<keyword evidence="4 9" id="KW-0812">Transmembrane</keyword>
<name>A0A6G4V5I3_9ACTN</name>
<evidence type="ECO:0000256" key="8">
    <source>
        <dbReference type="SAM" id="MobiDB-lite"/>
    </source>
</evidence>
<dbReference type="RefSeq" id="WP_165260253.1">
    <property type="nucleotide sequence ID" value="NZ_JAAKZY010000049.1"/>
</dbReference>
<comment type="subcellular location">
    <subcellularLocation>
        <location evidence="1">Cell membrane</location>
        <topology evidence="1">Multi-pass membrane protein</topology>
    </subcellularLocation>
</comment>
<feature type="transmembrane region" description="Helical" evidence="9">
    <location>
        <begin position="302"/>
        <end position="323"/>
    </location>
</feature>
<feature type="transmembrane region" description="Helical" evidence="9">
    <location>
        <begin position="87"/>
        <end position="106"/>
    </location>
</feature>
<dbReference type="PANTHER" id="PTHR42718:SF42">
    <property type="entry name" value="EXPORT PROTEIN"/>
    <property type="match status" value="1"/>
</dbReference>
<evidence type="ECO:0000256" key="2">
    <source>
        <dbReference type="ARBA" id="ARBA00022448"/>
    </source>
</evidence>
<evidence type="ECO:0000259" key="10">
    <source>
        <dbReference type="PROSITE" id="PS50850"/>
    </source>
</evidence>
<keyword evidence="3" id="KW-1003">Cell membrane</keyword>
<keyword evidence="12" id="KW-1185">Reference proteome</keyword>
<evidence type="ECO:0000313" key="11">
    <source>
        <dbReference type="EMBL" id="NGO09358.1"/>
    </source>
</evidence>
<dbReference type="NCBIfam" id="TIGR00711">
    <property type="entry name" value="efflux_EmrB"/>
    <property type="match status" value="1"/>
</dbReference>
<organism evidence="11 12">
    <name type="scientific">Streptomyces scabichelini</name>
    <dbReference type="NCBI Taxonomy" id="2711217"/>
    <lineage>
        <taxon>Bacteria</taxon>
        <taxon>Bacillati</taxon>
        <taxon>Actinomycetota</taxon>
        <taxon>Actinomycetes</taxon>
        <taxon>Kitasatosporales</taxon>
        <taxon>Streptomycetaceae</taxon>
        <taxon>Streptomyces</taxon>
    </lineage>
</organism>
<protein>
    <submittedName>
        <fullName evidence="11">MFS transporter</fullName>
    </submittedName>
</protein>
<feature type="transmembrane region" description="Helical" evidence="9">
    <location>
        <begin position="207"/>
        <end position="227"/>
    </location>
</feature>
<feature type="transmembrane region" description="Helical" evidence="9">
    <location>
        <begin position="367"/>
        <end position="386"/>
    </location>
</feature>
<dbReference type="InterPro" id="IPR004638">
    <property type="entry name" value="EmrB-like"/>
</dbReference>
<evidence type="ECO:0000256" key="4">
    <source>
        <dbReference type="ARBA" id="ARBA00022692"/>
    </source>
</evidence>
<evidence type="ECO:0000313" key="12">
    <source>
        <dbReference type="Proteomes" id="UP000472335"/>
    </source>
</evidence>
<dbReference type="Proteomes" id="UP000472335">
    <property type="component" value="Unassembled WGS sequence"/>
</dbReference>
<dbReference type="PANTHER" id="PTHR42718">
    <property type="entry name" value="MAJOR FACILITATOR SUPERFAMILY MULTIDRUG TRANSPORTER MFSC"/>
    <property type="match status" value="1"/>
</dbReference>
<dbReference type="GO" id="GO:0022857">
    <property type="term" value="F:transmembrane transporter activity"/>
    <property type="evidence" value="ECO:0007669"/>
    <property type="project" value="InterPro"/>
</dbReference>
<dbReference type="EMBL" id="JAAKZY010000049">
    <property type="protein sequence ID" value="NGO09358.1"/>
    <property type="molecule type" value="Genomic_DNA"/>
</dbReference>
<evidence type="ECO:0000256" key="7">
    <source>
        <dbReference type="ARBA" id="ARBA00023251"/>
    </source>
</evidence>
<dbReference type="GO" id="GO:0046677">
    <property type="term" value="P:response to antibiotic"/>
    <property type="evidence" value="ECO:0007669"/>
    <property type="project" value="UniProtKB-KW"/>
</dbReference>
<keyword evidence="7" id="KW-0046">Antibiotic resistance</keyword>
<feature type="transmembrane region" description="Helical" evidence="9">
    <location>
        <begin position="62"/>
        <end position="80"/>
    </location>
</feature>
<keyword evidence="2" id="KW-0813">Transport</keyword>
<reference evidence="11 12" key="1">
    <citation type="submission" date="2020-02" db="EMBL/GenBank/DDBJ databases">
        <title>Whole-genome analyses of novel actinobacteria.</title>
        <authorList>
            <person name="Sahin N."/>
            <person name="Gencbay T."/>
        </authorList>
    </citation>
    <scope>NUCLEOTIDE SEQUENCE [LARGE SCALE GENOMIC DNA]</scope>
    <source>
        <strain evidence="11 12">HC44</strain>
    </source>
</reference>
<dbReference type="SUPFAM" id="SSF103473">
    <property type="entry name" value="MFS general substrate transporter"/>
    <property type="match status" value="1"/>
</dbReference>
<accession>A0A6G4V5I3</accession>
<feature type="transmembrane region" description="Helical" evidence="9">
    <location>
        <begin position="174"/>
        <end position="195"/>
    </location>
</feature>
<dbReference type="InterPro" id="IPR020846">
    <property type="entry name" value="MFS_dom"/>
</dbReference>
<feature type="transmembrane region" description="Helical" evidence="9">
    <location>
        <begin position="20"/>
        <end position="42"/>
    </location>
</feature>
<evidence type="ECO:0000256" key="9">
    <source>
        <dbReference type="SAM" id="Phobius"/>
    </source>
</evidence>
<evidence type="ECO:0000256" key="1">
    <source>
        <dbReference type="ARBA" id="ARBA00004651"/>
    </source>
</evidence>
<evidence type="ECO:0000256" key="6">
    <source>
        <dbReference type="ARBA" id="ARBA00023136"/>
    </source>
</evidence>
<dbReference type="CDD" id="cd17321">
    <property type="entry name" value="MFS_MMR_MDR_like"/>
    <property type="match status" value="1"/>
</dbReference>
<feature type="domain" description="Major facilitator superfamily (MFS) profile" evidence="10">
    <location>
        <begin position="22"/>
        <end position="514"/>
    </location>
</feature>
<dbReference type="InterPro" id="IPR011701">
    <property type="entry name" value="MFS"/>
</dbReference>
<feature type="transmembrane region" description="Helical" evidence="9">
    <location>
        <begin position="278"/>
        <end position="296"/>
    </location>
</feature>
<keyword evidence="5 9" id="KW-1133">Transmembrane helix</keyword>
<proteinExistence type="predicted"/>
<feature type="transmembrane region" description="Helical" evidence="9">
    <location>
        <begin position="492"/>
        <end position="510"/>
    </location>
</feature>
<feature type="transmembrane region" description="Helical" evidence="9">
    <location>
        <begin position="407"/>
        <end position="428"/>
    </location>
</feature>
<dbReference type="PROSITE" id="PS50850">
    <property type="entry name" value="MFS"/>
    <property type="match status" value="1"/>
</dbReference>
<feature type="transmembrane region" description="Helical" evidence="9">
    <location>
        <begin position="335"/>
        <end position="355"/>
    </location>
</feature>
<dbReference type="GO" id="GO:0005886">
    <property type="term" value="C:plasma membrane"/>
    <property type="evidence" value="ECO:0007669"/>
    <property type="project" value="UniProtKB-SubCell"/>
</dbReference>
<sequence>MSLLATAPVEKTTEPYSRRWWALIVLCLSLLIVVMANTSLIVAVPDMTTDLGLSSSDLQWVIDGYTVPYAALMLVLGSIGDKYSRRGALITGLVIFAAGSVTGSLVDRTELVITARAVMGVGAAVVMPATLSLLVAMFPRRERARAITAWTATSGLAVVVGPLVAGWLLEDHAWGSTFLINVPVAVAAVIGALVLVPPSKAQGMGRIDYIGGLLSIVFVGSLVYATIEGPHFGWGTGPIAAAVVAGAGLPAFVVWELRHPHPMLDVRKFRLRPFSGSMAAVLFFFFGTFGAIYYATQFLQFVLGYGALETGVRLLPLAGAVFAGAATTGRLTPKLGVKATVTAGMVIGTVGVFLLTRIDAGSTYGDFLGPVLLLGFAIGLSVSPATDTIMGSFPESELGVGGGANDTALELGGSLGIAILGSLLGTAYRDKLTDLVGGRLPAAAMETAKDSVGGGLAVAEQIAKTPTGSPQQAQALVDAVHESFAQGVARTSLVGGIIMAVGSVIVLAVLPGRRGDGKRRPEESGTGPRSAAPQ</sequence>
<feature type="transmembrane region" description="Helical" evidence="9">
    <location>
        <begin position="147"/>
        <end position="168"/>
    </location>
</feature>
<dbReference type="AlphaFoldDB" id="A0A6G4V5I3"/>
<evidence type="ECO:0000256" key="5">
    <source>
        <dbReference type="ARBA" id="ARBA00022989"/>
    </source>
</evidence>